<keyword evidence="2" id="KW-1185">Reference proteome</keyword>
<protein>
    <submittedName>
        <fullName evidence="1">Uncharacterized protein</fullName>
    </submittedName>
</protein>
<organism evidence="1 2">
    <name type="scientific">Flavivirga eckloniae</name>
    <dbReference type="NCBI Taxonomy" id="1803846"/>
    <lineage>
        <taxon>Bacteria</taxon>
        <taxon>Pseudomonadati</taxon>
        <taxon>Bacteroidota</taxon>
        <taxon>Flavobacteriia</taxon>
        <taxon>Flavobacteriales</taxon>
        <taxon>Flavobacteriaceae</taxon>
        <taxon>Flavivirga</taxon>
    </lineage>
</organism>
<evidence type="ECO:0000313" key="2">
    <source>
        <dbReference type="Proteomes" id="UP000235826"/>
    </source>
</evidence>
<dbReference type="EMBL" id="CP025791">
    <property type="protein sequence ID" value="AUP78228.1"/>
    <property type="molecule type" value="Genomic_DNA"/>
</dbReference>
<dbReference type="AlphaFoldDB" id="A0A2K9PN09"/>
<evidence type="ECO:0000313" key="1">
    <source>
        <dbReference type="EMBL" id="AUP78228.1"/>
    </source>
</evidence>
<dbReference type="Proteomes" id="UP000235826">
    <property type="component" value="Chromosome"/>
</dbReference>
<accession>A0A2K9PN09</accession>
<dbReference type="KEGG" id="fek:C1H87_05640"/>
<proteinExistence type="predicted"/>
<reference evidence="1 2" key="1">
    <citation type="submission" date="2018-01" db="EMBL/GenBank/DDBJ databases">
        <title>Complete genome sequence of Flavivirga eckloniae ECD14 isolated from seaweed Ecklonia cava.</title>
        <authorList>
            <person name="Lee J.H."/>
            <person name="Baik K.S."/>
            <person name="Seong C.N."/>
        </authorList>
    </citation>
    <scope>NUCLEOTIDE SEQUENCE [LARGE SCALE GENOMIC DNA]</scope>
    <source>
        <strain evidence="1 2">ECD14</strain>
    </source>
</reference>
<name>A0A2K9PN09_9FLAO</name>
<gene>
    <name evidence="1" type="ORF">C1H87_05640</name>
</gene>
<sequence>MFLAIKYVPNFVESKRKIKKHNEIEIAMTSNAQRFGYNIKSTITRSRINNSYNSFKAKILNGEKTNFQDLKDLEITKKELVEQAKLRDKLMADISGRKEEFEDE</sequence>